<feature type="compositionally biased region" description="Low complexity" evidence="1">
    <location>
        <begin position="945"/>
        <end position="966"/>
    </location>
</feature>
<sequence>MWLVTAVGPVHGQSKFTFVLQQGREYSIGRDDSSDIRYESRHVRPKEGTLVVEHWDPAEPNKPPSLRWRLEPKKSGSFGSIKTLCLIDLSDLGSTEREDYDETEIKDSQGCFLEKEGVHGIGLGDGMWFNTEWKDLGFQYDKIKDESEEVREVMRQYCIAWTQSFDTNSRPTIVLSSSYRSNVECNYAVCFAVRILLPSYLSAVINRLKVCWKKMADFQDSFSMPDQDAEEFQPDYDGVLPASRKERKAWLPDENRLTLFEGWKILGLRGKTQTAEKRYLTAMGADYQDIDILTKAVTSSQDFAERVTPWLNHVDEKGGREQAAVVWFSPVKMELQKKGIDYTSIVIATCQRLGVYHTHGGVLWGSVNMGGVKDFLIAAAANLPQVPPANKVRVSSVPNTLFVTPAAPRQAQSSQAAPTPASSQVGVSSRPDFIPSTFPDESENAGRSVRSPSPGSRSTRPTRRTRQATSPLPKERTPEAEVPAPTKKPLRRRAGRVMDTIPDSPPRSHDDTEDELSQPSQPLFSQADFVQDSMPPFSQVSAVPATQKSQTQSMVPDSIMPSQSLAPTRLSRLKRRAGGATPSLIQEIADTSINIEQSIKDEEKAEDIRQLYEETKVGSFAPSISKRPRNVARESEHSDHSAEARKRQTDDMDIDVGIDGIKAGKNSRSKRAASEESIMPPPAQRRKARSPSAEEEEEVVESRSIPKSGRIEQPSPIKSTKSKPHSSTEGPSKDEAFLQAIKKSSKSRQAVDELDKEFNQLRIPKPNGTSSVVKANEWNASVPDYALLNDFDDELRGNFIQIVRKDLFRRDLGKSTTSEKIEDGRPNFKKFKKKNVIRREPINLALAGPTMQDAEMGEPYWPTQVFNNTSRGRTQASQVVDEDEDMPLLPRSKKRLLGTQVNQDEDEVPSTSRLRKQSRVPETQLTQTQMPITTKRRTRAQSVLSEADSAITSTSAATSTRAGKATSRGKNKEPILLEDSDDEEEGEGLDWGDSTGLATNPRSTRTSTQSKGDTGTGSGTKTLGSMNPPSISTAKRKTLPTQGTSTRNTQASSQARRRLLPADDDDDVAFKGLGKKRRLG</sequence>
<evidence type="ECO:0000313" key="3">
    <source>
        <dbReference type="Proteomes" id="UP001329825"/>
    </source>
</evidence>
<proteinExistence type="predicted"/>
<feature type="compositionally biased region" description="Polar residues" evidence="1">
    <location>
        <begin position="920"/>
        <end position="932"/>
    </location>
</feature>
<feature type="compositionally biased region" description="Polar residues" evidence="1">
    <location>
        <begin position="867"/>
        <end position="878"/>
    </location>
</feature>
<evidence type="ECO:0000313" key="2">
    <source>
        <dbReference type="EMBL" id="WRT63291.1"/>
    </source>
</evidence>
<protein>
    <submittedName>
        <fullName evidence="2">Uncharacterized protein</fullName>
    </submittedName>
</protein>
<feature type="region of interest" description="Disordered" evidence="1">
    <location>
        <begin position="613"/>
        <end position="752"/>
    </location>
</feature>
<feature type="compositionally biased region" description="Low complexity" evidence="1">
    <location>
        <begin position="407"/>
        <end position="424"/>
    </location>
</feature>
<dbReference type="GeneID" id="87952327"/>
<evidence type="ECO:0000256" key="1">
    <source>
        <dbReference type="SAM" id="MobiDB-lite"/>
    </source>
</evidence>
<feature type="compositionally biased region" description="Basic and acidic residues" evidence="1">
    <location>
        <begin position="631"/>
        <end position="650"/>
    </location>
</feature>
<gene>
    <name evidence="2" type="ORF">IL334_000196</name>
</gene>
<feature type="region of interest" description="Disordered" evidence="1">
    <location>
        <begin position="867"/>
        <end position="1080"/>
    </location>
</feature>
<dbReference type="Proteomes" id="UP001329825">
    <property type="component" value="Chromosome 1"/>
</dbReference>
<dbReference type="RefSeq" id="XP_062788031.1">
    <property type="nucleotide sequence ID" value="XM_062931980.1"/>
</dbReference>
<feature type="compositionally biased region" description="Low complexity" evidence="1">
    <location>
        <begin position="1006"/>
        <end position="1025"/>
    </location>
</feature>
<feature type="compositionally biased region" description="Low complexity" evidence="1">
    <location>
        <begin position="447"/>
        <end position="459"/>
    </location>
</feature>
<accession>A0ABZ1CRH9</accession>
<keyword evidence="3" id="KW-1185">Reference proteome</keyword>
<feature type="region of interest" description="Disordered" evidence="1">
    <location>
        <begin position="407"/>
        <end position="565"/>
    </location>
</feature>
<reference evidence="2 3" key="1">
    <citation type="submission" date="2024-01" db="EMBL/GenBank/DDBJ databases">
        <title>Comparative genomics of Cryptococcus and Kwoniella reveals pathogenesis evolution and contrasting modes of karyotype evolution via chromosome fusion or intercentromeric recombination.</title>
        <authorList>
            <person name="Coelho M.A."/>
            <person name="David-Palma M."/>
            <person name="Shea T."/>
            <person name="Bowers K."/>
            <person name="McGinley-Smith S."/>
            <person name="Mohammad A.W."/>
            <person name="Gnirke A."/>
            <person name="Yurkov A.M."/>
            <person name="Nowrousian M."/>
            <person name="Sun S."/>
            <person name="Cuomo C.A."/>
            <person name="Heitman J."/>
        </authorList>
    </citation>
    <scope>NUCLEOTIDE SEQUENCE [LARGE SCALE GENOMIC DNA]</scope>
    <source>
        <strain evidence="2">CBS 11374</strain>
    </source>
</reference>
<dbReference type="EMBL" id="CP141881">
    <property type="protein sequence ID" value="WRT63291.1"/>
    <property type="molecule type" value="Genomic_DNA"/>
</dbReference>
<feature type="compositionally biased region" description="Acidic residues" evidence="1">
    <location>
        <begin position="976"/>
        <end position="990"/>
    </location>
</feature>
<feature type="compositionally biased region" description="Polar residues" evidence="1">
    <location>
        <begin position="996"/>
        <end position="1005"/>
    </location>
</feature>
<name>A0ABZ1CRH9_9TREE</name>
<feature type="compositionally biased region" description="Polar residues" evidence="1">
    <location>
        <begin position="536"/>
        <end position="565"/>
    </location>
</feature>
<organism evidence="2 3">
    <name type="scientific">Kwoniella shivajii</name>
    <dbReference type="NCBI Taxonomy" id="564305"/>
    <lineage>
        <taxon>Eukaryota</taxon>
        <taxon>Fungi</taxon>
        <taxon>Dikarya</taxon>
        <taxon>Basidiomycota</taxon>
        <taxon>Agaricomycotina</taxon>
        <taxon>Tremellomycetes</taxon>
        <taxon>Tremellales</taxon>
        <taxon>Cryptococcaceae</taxon>
        <taxon>Kwoniella</taxon>
    </lineage>
</organism>
<feature type="compositionally biased region" description="Polar residues" evidence="1">
    <location>
        <begin position="1027"/>
        <end position="1054"/>
    </location>
</feature>